<dbReference type="PROSITE" id="PS50072">
    <property type="entry name" value="CSA_PPIASE_2"/>
    <property type="match status" value="1"/>
</dbReference>
<dbReference type="InterPro" id="IPR002130">
    <property type="entry name" value="Cyclophilin-type_PPIase_dom"/>
</dbReference>
<dbReference type="STRING" id="764103.G7E868"/>
<dbReference type="OMA" id="APKCCEN"/>
<evidence type="ECO:0000256" key="1">
    <source>
        <dbReference type="ARBA" id="ARBA00000971"/>
    </source>
</evidence>
<evidence type="ECO:0000256" key="9">
    <source>
        <dbReference type="PROSITE-ProRule" id="PRU00176"/>
    </source>
</evidence>
<dbReference type="Pfam" id="PF00160">
    <property type="entry name" value="Pro_isomerase"/>
    <property type="match status" value="1"/>
</dbReference>
<dbReference type="InterPro" id="IPR000504">
    <property type="entry name" value="RRM_dom"/>
</dbReference>
<feature type="compositionally biased region" description="Polar residues" evidence="11">
    <location>
        <begin position="340"/>
        <end position="360"/>
    </location>
</feature>
<name>G7E868_MIXOS</name>
<dbReference type="RefSeq" id="XP_014570997.1">
    <property type="nucleotide sequence ID" value="XM_014715511.1"/>
</dbReference>
<dbReference type="OrthoDB" id="2083at2759"/>
<evidence type="ECO:0000256" key="5">
    <source>
        <dbReference type="ARBA" id="ARBA00022884"/>
    </source>
</evidence>
<dbReference type="InterPro" id="IPR029000">
    <property type="entry name" value="Cyclophilin-like_dom_sf"/>
</dbReference>
<dbReference type="SMART" id="SM00360">
    <property type="entry name" value="RRM"/>
    <property type="match status" value="1"/>
</dbReference>
<dbReference type="HOGENOM" id="CLU_018791_2_0_1"/>
<feature type="compositionally biased region" description="Basic residues" evidence="11">
    <location>
        <begin position="405"/>
        <end position="414"/>
    </location>
</feature>
<dbReference type="GO" id="GO:0003723">
    <property type="term" value="F:RNA binding"/>
    <property type="evidence" value="ECO:0007669"/>
    <property type="project" value="UniProtKB-UniRule"/>
</dbReference>
<proteinExistence type="inferred from homology"/>
<reference evidence="14 15" key="2">
    <citation type="journal article" date="2012" name="Open Biol.">
        <title>Characteristics of nucleosomes and linker DNA regions on the genome of the basidiomycete Mixia osmundae revealed by mono- and dinucleosome mapping.</title>
        <authorList>
            <person name="Nishida H."/>
            <person name="Kondo S."/>
            <person name="Matsumoto T."/>
            <person name="Suzuki Y."/>
            <person name="Yoshikawa H."/>
            <person name="Taylor T.D."/>
            <person name="Sugiyama J."/>
        </authorList>
    </citation>
    <scope>NUCLEOTIDE SEQUENCE [LARGE SCALE GENOMIC DNA]</scope>
    <source>
        <strain evidence="15">CBS 9802 / IAM 14324 / JCM 22182 / KY 12970</strain>
    </source>
</reference>
<evidence type="ECO:0000256" key="4">
    <source>
        <dbReference type="ARBA" id="ARBA00010739"/>
    </source>
</evidence>
<keyword evidence="5 9" id="KW-0694">RNA-binding</keyword>
<feature type="compositionally biased region" description="Basic and acidic residues" evidence="11">
    <location>
        <begin position="361"/>
        <end position="399"/>
    </location>
</feature>
<evidence type="ECO:0000259" key="12">
    <source>
        <dbReference type="PROSITE" id="PS50072"/>
    </source>
</evidence>
<feature type="domain" description="RRM" evidence="13">
    <location>
        <begin position="246"/>
        <end position="324"/>
    </location>
</feature>
<protein>
    <recommendedName>
        <fullName evidence="10">Peptidyl-prolyl cis-trans isomerase</fullName>
        <shortName evidence="10">PPIase</shortName>
        <ecNumber evidence="10">5.2.1.8</ecNumber>
    </recommendedName>
</protein>
<dbReference type="InParanoid" id="G7E868"/>
<dbReference type="eggNOG" id="KOG0415">
    <property type="taxonomic scope" value="Eukaryota"/>
</dbReference>
<dbReference type="SUPFAM" id="SSF54928">
    <property type="entry name" value="RNA-binding domain, RBD"/>
    <property type="match status" value="1"/>
</dbReference>
<evidence type="ECO:0000256" key="10">
    <source>
        <dbReference type="RuleBase" id="RU365081"/>
    </source>
</evidence>
<feature type="region of interest" description="Disordered" evidence="11">
    <location>
        <begin position="330"/>
        <end position="414"/>
    </location>
</feature>
<organism evidence="14 15">
    <name type="scientific">Mixia osmundae (strain CBS 9802 / IAM 14324 / JCM 22182 / KY 12970)</name>
    <dbReference type="NCBI Taxonomy" id="764103"/>
    <lineage>
        <taxon>Eukaryota</taxon>
        <taxon>Fungi</taxon>
        <taxon>Dikarya</taxon>
        <taxon>Basidiomycota</taxon>
        <taxon>Pucciniomycotina</taxon>
        <taxon>Mixiomycetes</taxon>
        <taxon>Mixiales</taxon>
        <taxon>Mixiaceae</taxon>
        <taxon>Mixia</taxon>
    </lineage>
</organism>
<keyword evidence="15" id="KW-1185">Reference proteome</keyword>
<dbReference type="EMBL" id="BABT02000170">
    <property type="protein sequence ID" value="GAA99028.1"/>
    <property type="molecule type" value="Genomic_DNA"/>
</dbReference>
<dbReference type="InterPro" id="IPR012677">
    <property type="entry name" value="Nucleotide-bd_a/b_plait_sf"/>
</dbReference>
<dbReference type="EC" id="5.2.1.8" evidence="10"/>
<dbReference type="GO" id="GO:0003755">
    <property type="term" value="F:peptidyl-prolyl cis-trans isomerase activity"/>
    <property type="evidence" value="ECO:0007669"/>
    <property type="project" value="UniProtKB-UniRule"/>
</dbReference>
<reference evidence="14 15" key="1">
    <citation type="journal article" date="2011" name="J. Gen. Appl. Microbiol.">
        <title>Draft genome sequencing of the enigmatic basidiomycete Mixia osmundae.</title>
        <authorList>
            <person name="Nishida H."/>
            <person name="Nagatsuka Y."/>
            <person name="Sugiyama J."/>
        </authorList>
    </citation>
    <scope>NUCLEOTIDE SEQUENCE [LARGE SCALE GENOMIC DNA]</scope>
    <source>
        <strain evidence="15">CBS 9802 / IAM 14324 / JCM 22182 / KY 12970</strain>
    </source>
</reference>
<keyword evidence="8 10" id="KW-0539">Nucleus</keyword>
<evidence type="ECO:0000313" key="14">
    <source>
        <dbReference type="EMBL" id="GAA99028.1"/>
    </source>
</evidence>
<evidence type="ECO:0000256" key="6">
    <source>
        <dbReference type="ARBA" id="ARBA00023110"/>
    </source>
</evidence>
<dbReference type="PANTHER" id="PTHR45843:SF1">
    <property type="entry name" value="PEPTIDYL-PROLYL CIS-TRANS ISOMERASE-LIKE 4"/>
    <property type="match status" value="1"/>
</dbReference>
<evidence type="ECO:0000256" key="7">
    <source>
        <dbReference type="ARBA" id="ARBA00023235"/>
    </source>
</evidence>
<dbReference type="Proteomes" id="UP000009131">
    <property type="component" value="Unassembled WGS sequence"/>
</dbReference>
<evidence type="ECO:0000256" key="11">
    <source>
        <dbReference type="SAM" id="MobiDB-lite"/>
    </source>
</evidence>
<accession>G7E868</accession>
<dbReference type="SUPFAM" id="SSF50891">
    <property type="entry name" value="Cyclophilin-like"/>
    <property type="match status" value="1"/>
</dbReference>
<sequence length="414" mass="46720">MSVLFETSLGDIVVDLEAEQCPKTCLNFLKLCKMYYYNFNSFFNVQQDFIAQTGDPTDLGTGGSSVFALLPRGSPQHSSRYFTPEIRAPALRHVAKGTLSMAVAGQGDSKGCASQFFFTLADNLSYLDGKQAVFGHTVEGFDTLDKINQALLDQKGRPLRDIRIRHVIVLDDPFDDPEGLVVPPASPVPTAAQLASLRVGDEEVLSDDEETEAKEEARRKREAQAQALTLEIVGDLPFADVRPPENILFVCKLNAVTRSEDLELIFSRFGTILSCEVIKDKKTGDSLQYAFIEFDKQEEAERAYFKMDNVLVDDRRIHVDFSQSVSGLHGQWLQGRTGPKQLTQKSRSRSITSSNHASGRTRNDMVFDFDDRPSKRRNEPSHDRRGRDDRDRRNYRDSRSQSSSRRSRSPPRRR</sequence>
<dbReference type="InterPro" id="IPR035542">
    <property type="entry name" value="CRIP"/>
</dbReference>
<feature type="domain" description="PPIase cyclophilin-type" evidence="12">
    <location>
        <begin position="6"/>
        <end position="169"/>
    </location>
</feature>
<dbReference type="FunFam" id="3.30.70.330:FF:000287">
    <property type="entry name" value="Peptidyl-prolyl cis-trans isomerase"/>
    <property type="match status" value="1"/>
</dbReference>
<keyword evidence="7 10" id="KW-0413">Isomerase</keyword>
<dbReference type="Gene3D" id="2.40.100.10">
    <property type="entry name" value="Cyclophilin-like"/>
    <property type="match status" value="1"/>
</dbReference>
<evidence type="ECO:0000313" key="15">
    <source>
        <dbReference type="Proteomes" id="UP000009131"/>
    </source>
</evidence>
<evidence type="ECO:0000256" key="8">
    <source>
        <dbReference type="ARBA" id="ARBA00023242"/>
    </source>
</evidence>
<dbReference type="PROSITE" id="PS50102">
    <property type="entry name" value="RRM"/>
    <property type="match status" value="1"/>
</dbReference>
<dbReference type="AlphaFoldDB" id="G7E868"/>
<comment type="similarity">
    <text evidence="4 10">Belongs to the cyclophilin-type PPIase family. PPIL4 subfamily.</text>
</comment>
<dbReference type="FunFam" id="2.40.100.10:FF:000015">
    <property type="entry name" value="Peptidyl-prolyl cis-trans isomerase"/>
    <property type="match status" value="1"/>
</dbReference>
<dbReference type="PRINTS" id="PR00153">
    <property type="entry name" value="CSAPPISMRASE"/>
</dbReference>
<comment type="subcellular location">
    <subcellularLocation>
        <location evidence="3 10">Nucleus</location>
    </subcellularLocation>
</comment>
<gene>
    <name evidence="14" type="primary">Mo05717</name>
    <name evidence="14" type="ORF">E5Q_05717</name>
</gene>
<comment type="function">
    <text evidence="2 10">PPIases accelerate the folding of proteins. It catalyzes the cis-trans isomerization of proline imidic peptide bonds in oligopeptides.</text>
</comment>
<dbReference type="CDD" id="cd12235">
    <property type="entry name" value="RRM_PPIL4"/>
    <property type="match status" value="1"/>
</dbReference>
<evidence type="ECO:0000259" key="13">
    <source>
        <dbReference type="PROSITE" id="PS50102"/>
    </source>
</evidence>
<dbReference type="Pfam" id="PF00076">
    <property type="entry name" value="RRM_1"/>
    <property type="match status" value="1"/>
</dbReference>
<dbReference type="InterPro" id="IPR035979">
    <property type="entry name" value="RBD_domain_sf"/>
</dbReference>
<dbReference type="FunCoup" id="G7E868">
    <property type="interactions" value="810"/>
</dbReference>
<dbReference type="Gene3D" id="3.30.70.330">
    <property type="match status" value="1"/>
</dbReference>
<comment type="catalytic activity">
    <reaction evidence="1 10">
        <text>[protein]-peptidylproline (omega=180) = [protein]-peptidylproline (omega=0)</text>
        <dbReference type="Rhea" id="RHEA:16237"/>
        <dbReference type="Rhea" id="RHEA-COMP:10747"/>
        <dbReference type="Rhea" id="RHEA-COMP:10748"/>
        <dbReference type="ChEBI" id="CHEBI:83833"/>
        <dbReference type="ChEBI" id="CHEBI:83834"/>
        <dbReference type="EC" id="5.2.1.8"/>
    </reaction>
</comment>
<dbReference type="GO" id="GO:0005634">
    <property type="term" value="C:nucleus"/>
    <property type="evidence" value="ECO:0007669"/>
    <property type="project" value="UniProtKB-SubCell"/>
</dbReference>
<dbReference type="PANTHER" id="PTHR45843">
    <property type="entry name" value="PEPTIDYL-PROLYL CIS-TRANS ISOMERASE-LIKE 4"/>
    <property type="match status" value="1"/>
</dbReference>
<dbReference type="CDD" id="cd01921">
    <property type="entry name" value="cyclophilin_RRM"/>
    <property type="match status" value="1"/>
</dbReference>
<keyword evidence="6 10" id="KW-0697">Rotamase</keyword>
<evidence type="ECO:0000256" key="2">
    <source>
        <dbReference type="ARBA" id="ARBA00002388"/>
    </source>
</evidence>
<evidence type="ECO:0000256" key="3">
    <source>
        <dbReference type="ARBA" id="ARBA00004123"/>
    </source>
</evidence>
<comment type="caution">
    <text evidence="14">The sequence shown here is derived from an EMBL/GenBank/DDBJ whole genome shotgun (WGS) entry which is preliminary data.</text>
</comment>
<dbReference type="InterPro" id="IPR035538">
    <property type="entry name" value="Cyclophilin_PPIL4"/>
</dbReference>